<proteinExistence type="predicted"/>
<dbReference type="KEGG" id="ccat:105664741"/>
<reference evidence="2" key="1">
    <citation type="submission" date="2020-11" db="EMBL/GenBank/DDBJ databases">
        <authorList>
            <person name="Whitehead M."/>
        </authorList>
    </citation>
    <scope>NUCLEOTIDE SEQUENCE</scope>
    <source>
        <strain evidence="2">EGII</strain>
    </source>
</reference>
<keyword evidence="3" id="KW-1185">Reference proteome</keyword>
<feature type="signal peptide" evidence="1">
    <location>
        <begin position="1"/>
        <end position="23"/>
    </location>
</feature>
<gene>
    <name evidence="2" type="ORF">CCAP1982_LOCUS3296</name>
</gene>
<accession>A0A811U8U9</accession>
<dbReference type="EMBL" id="CAJHJT010000001">
    <property type="protein sequence ID" value="CAD6994556.1"/>
    <property type="molecule type" value="Genomic_DNA"/>
</dbReference>
<dbReference type="AlphaFoldDB" id="A0A811U8U9"/>
<evidence type="ECO:0000256" key="1">
    <source>
        <dbReference type="SAM" id="SignalP"/>
    </source>
</evidence>
<dbReference type="PROSITE" id="PS51257">
    <property type="entry name" value="PROKAR_LIPOPROTEIN"/>
    <property type="match status" value="1"/>
</dbReference>
<dbReference type="OrthoDB" id="7930803at2759"/>
<evidence type="ECO:0000313" key="2">
    <source>
        <dbReference type="EMBL" id="CAD6994556.1"/>
    </source>
</evidence>
<organism evidence="2 3">
    <name type="scientific">Ceratitis capitata</name>
    <name type="common">Mediterranean fruit fly</name>
    <name type="synonym">Tephritis capitata</name>
    <dbReference type="NCBI Taxonomy" id="7213"/>
    <lineage>
        <taxon>Eukaryota</taxon>
        <taxon>Metazoa</taxon>
        <taxon>Ecdysozoa</taxon>
        <taxon>Arthropoda</taxon>
        <taxon>Hexapoda</taxon>
        <taxon>Insecta</taxon>
        <taxon>Pterygota</taxon>
        <taxon>Neoptera</taxon>
        <taxon>Endopterygota</taxon>
        <taxon>Diptera</taxon>
        <taxon>Brachycera</taxon>
        <taxon>Muscomorpha</taxon>
        <taxon>Tephritoidea</taxon>
        <taxon>Tephritidae</taxon>
        <taxon>Ceratitis</taxon>
        <taxon>Ceratitis</taxon>
    </lineage>
</organism>
<evidence type="ECO:0000313" key="3">
    <source>
        <dbReference type="Proteomes" id="UP000606786"/>
    </source>
</evidence>
<feature type="chain" id="PRO_5032669010" evidence="1">
    <location>
        <begin position="24"/>
        <end position="110"/>
    </location>
</feature>
<dbReference type="Proteomes" id="UP000606786">
    <property type="component" value="Unassembled WGS sequence"/>
</dbReference>
<protein>
    <submittedName>
        <fullName evidence="2">(Mediterranean fruit fly) hypothetical protein</fullName>
    </submittedName>
</protein>
<sequence>MGQRGVLVAWLLVGCLYMLGSEAKTLEPIDYQGDLFMGLKNQQLHKRYQSNEPSELNSVQGKSDNADIFDELQVDVYENLLRLVKDMQKERERLSIRYKPNLGKRSQLYQ</sequence>
<comment type="caution">
    <text evidence="2">The sequence shown here is derived from an EMBL/GenBank/DDBJ whole genome shotgun (WGS) entry which is preliminary data.</text>
</comment>
<keyword evidence="1" id="KW-0732">Signal</keyword>
<name>A0A811U8U9_CERCA</name>